<sequence length="149" mass="15501">MHLSSSLVSISSASQFFLFSLVHEQEHARSLAAAATTTTAVFMPPPPPSSPAAAQICGIHVPKPPVSVLSPGSGLSTPFGLPCDQRRHPPHCLVYMREDNDDSATIDRLGRPSASLAWASQSSPAGATVNGTTLCIHSIPSASLFSSPD</sequence>
<reference evidence="1" key="1">
    <citation type="journal article" date="2013" name="Nature">
        <title>Draft genome of the wheat A-genome progenitor Triticum urartu.</title>
        <authorList>
            <person name="Ling H.Q."/>
            <person name="Zhao S."/>
            <person name="Liu D."/>
            <person name="Wang J."/>
            <person name="Sun H."/>
            <person name="Zhang C."/>
            <person name="Fan H."/>
            <person name="Li D."/>
            <person name="Dong L."/>
            <person name="Tao Y."/>
            <person name="Gao C."/>
            <person name="Wu H."/>
            <person name="Li Y."/>
            <person name="Cui Y."/>
            <person name="Guo X."/>
            <person name="Zheng S."/>
            <person name="Wang B."/>
            <person name="Yu K."/>
            <person name="Liang Q."/>
            <person name="Yang W."/>
            <person name="Lou X."/>
            <person name="Chen J."/>
            <person name="Feng M."/>
            <person name="Jian J."/>
            <person name="Zhang X."/>
            <person name="Luo G."/>
            <person name="Jiang Y."/>
            <person name="Liu J."/>
            <person name="Wang Z."/>
            <person name="Sha Y."/>
            <person name="Zhang B."/>
            <person name="Wu H."/>
            <person name="Tang D."/>
            <person name="Shen Q."/>
            <person name="Xue P."/>
            <person name="Zou S."/>
            <person name="Wang X."/>
            <person name="Liu X."/>
            <person name="Wang F."/>
            <person name="Yang Y."/>
            <person name="An X."/>
            <person name="Dong Z."/>
            <person name="Zhang K."/>
            <person name="Zhang X."/>
            <person name="Luo M.C."/>
            <person name="Dvorak J."/>
            <person name="Tong Y."/>
            <person name="Wang J."/>
            <person name="Yang H."/>
            <person name="Li Z."/>
            <person name="Wang D."/>
            <person name="Zhang A."/>
            <person name="Wang J."/>
        </authorList>
    </citation>
    <scope>NUCLEOTIDE SEQUENCE</scope>
</reference>
<name>M7ZED2_TRIUA</name>
<protein>
    <submittedName>
        <fullName evidence="1">Uncharacterized protein</fullName>
    </submittedName>
</protein>
<dbReference type="EMBL" id="KD137642">
    <property type="protein sequence ID" value="EMS57996.1"/>
    <property type="molecule type" value="Genomic_DNA"/>
</dbReference>
<proteinExistence type="predicted"/>
<dbReference type="AlphaFoldDB" id="M7ZED2"/>
<organism evidence="1">
    <name type="scientific">Triticum urartu</name>
    <name type="common">Red wild einkorn</name>
    <name type="synonym">Crithodium urartu</name>
    <dbReference type="NCBI Taxonomy" id="4572"/>
    <lineage>
        <taxon>Eukaryota</taxon>
        <taxon>Viridiplantae</taxon>
        <taxon>Streptophyta</taxon>
        <taxon>Embryophyta</taxon>
        <taxon>Tracheophyta</taxon>
        <taxon>Spermatophyta</taxon>
        <taxon>Magnoliopsida</taxon>
        <taxon>Liliopsida</taxon>
        <taxon>Poales</taxon>
        <taxon>Poaceae</taxon>
        <taxon>BOP clade</taxon>
        <taxon>Pooideae</taxon>
        <taxon>Triticodae</taxon>
        <taxon>Triticeae</taxon>
        <taxon>Triticinae</taxon>
        <taxon>Triticum</taxon>
    </lineage>
</organism>
<evidence type="ECO:0000313" key="1">
    <source>
        <dbReference type="EMBL" id="EMS57996.1"/>
    </source>
</evidence>
<gene>
    <name evidence="1" type="ORF">TRIUR3_25554</name>
</gene>
<accession>M7ZED2</accession>